<proteinExistence type="predicted"/>
<dbReference type="AlphaFoldDB" id="A0AA96WK98"/>
<accession>A0AA96WK98</accession>
<sequence length="147" mass="16003">MIQQLSTRGINFSADRLVKIDEIPGGVVTKVDATGNAINRTDIVFLEIGRSRAVTDRPAGFVHILEEHAQQFASRGISEEQIADALMTALKQGRSIGVQGTTGDRLVYEFVFNGRTQYVSITVSNNGFIVGANPTPQDLVDQLLRSN</sequence>
<gene>
    <name evidence="1" type="ORF">HJG54_17820</name>
</gene>
<reference evidence="1" key="1">
    <citation type="submission" date="2020-05" db="EMBL/GenBank/DDBJ databases">
        <authorList>
            <person name="Zhu T."/>
            <person name="Keshari N."/>
            <person name="Lu X."/>
        </authorList>
    </citation>
    <scope>NUCLEOTIDE SEQUENCE</scope>
    <source>
        <strain evidence="1">NK1-12</strain>
    </source>
</reference>
<protein>
    <submittedName>
        <fullName evidence="1">Uncharacterized protein</fullName>
    </submittedName>
</protein>
<dbReference type="EMBL" id="CP053586">
    <property type="protein sequence ID" value="WNZ26665.1"/>
    <property type="molecule type" value="Genomic_DNA"/>
</dbReference>
<evidence type="ECO:0000313" key="1">
    <source>
        <dbReference type="EMBL" id="WNZ26665.1"/>
    </source>
</evidence>
<organism evidence="1">
    <name type="scientific">Leptolyngbya sp. NK1-12</name>
    <dbReference type="NCBI Taxonomy" id="2547451"/>
    <lineage>
        <taxon>Bacteria</taxon>
        <taxon>Bacillati</taxon>
        <taxon>Cyanobacteriota</taxon>
        <taxon>Cyanophyceae</taxon>
        <taxon>Leptolyngbyales</taxon>
        <taxon>Leptolyngbyaceae</taxon>
        <taxon>Leptolyngbya group</taxon>
        <taxon>Leptolyngbya</taxon>
    </lineage>
</organism>
<name>A0AA96WK98_9CYAN</name>